<reference evidence="7 8" key="1">
    <citation type="submission" date="2023-04" db="EMBL/GenBank/DDBJ databases">
        <title>Genome of Basidiobolus ranarum AG-B5.</title>
        <authorList>
            <person name="Stajich J.E."/>
            <person name="Carter-House D."/>
            <person name="Gryganskyi A."/>
        </authorList>
    </citation>
    <scope>NUCLEOTIDE SEQUENCE [LARGE SCALE GENOMIC DNA]</scope>
    <source>
        <strain evidence="7 8">AG-B5</strain>
    </source>
</reference>
<dbReference type="PANTHER" id="PTHR13140">
    <property type="entry name" value="MYOSIN"/>
    <property type="match status" value="1"/>
</dbReference>
<evidence type="ECO:0000256" key="3">
    <source>
        <dbReference type="ARBA" id="ARBA00023203"/>
    </source>
</evidence>
<evidence type="ECO:0000256" key="5">
    <source>
        <dbReference type="SAM" id="MobiDB-lite"/>
    </source>
</evidence>
<dbReference type="EMBL" id="JASJQH010002162">
    <property type="protein sequence ID" value="KAK9760409.1"/>
    <property type="molecule type" value="Genomic_DNA"/>
</dbReference>
<feature type="region of interest" description="Actin-binding" evidence="4">
    <location>
        <begin position="149"/>
        <end position="171"/>
    </location>
</feature>
<sequence>MDSLANKSKADVSDQDLLEAFDLAQNSHDNYISPPGESRSAFAIRHYSGKASYPIQGFMEKNLGSIGSDFIGLFCGGSDVASSTNTFIAGLFSDKTVSYQSHPRNNSTIITAQQSAAPTRKPSTRRTRNNDKESKTKVNCVATQFQQAIDDLVDTLGETTPWFVLCLRPSIDQVPNSFDFHHVKSQVRHLGLSQVIERQKIEYTSSISYEDFVARYGNHIDLHGPISRETLGQFRSDLGWSDTDMVLGKTNGK</sequence>
<dbReference type="SUPFAM" id="SSF52540">
    <property type="entry name" value="P-loop containing nucleoside triphosphate hydrolases"/>
    <property type="match status" value="1"/>
</dbReference>
<comment type="similarity">
    <text evidence="4">Belongs to the TRAFAC class myosin-kinesin ATPase superfamily. Myosin family.</text>
</comment>
<dbReference type="Gene3D" id="1.20.58.530">
    <property type="match status" value="1"/>
</dbReference>
<evidence type="ECO:0000313" key="7">
    <source>
        <dbReference type="EMBL" id="KAK9760409.1"/>
    </source>
</evidence>
<dbReference type="PROSITE" id="PS51456">
    <property type="entry name" value="MYOSIN_MOTOR"/>
    <property type="match status" value="1"/>
</dbReference>
<keyword evidence="1" id="KW-0547">Nucleotide-binding</keyword>
<comment type="caution">
    <text evidence="4">Lacks conserved residue(s) required for the propagation of feature annotation.</text>
</comment>
<organism evidence="7 8">
    <name type="scientific">Basidiobolus ranarum</name>
    <dbReference type="NCBI Taxonomy" id="34480"/>
    <lineage>
        <taxon>Eukaryota</taxon>
        <taxon>Fungi</taxon>
        <taxon>Fungi incertae sedis</taxon>
        <taxon>Zoopagomycota</taxon>
        <taxon>Entomophthoromycotina</taxon>
        <taxon>Basidiobolomycetes</taxon>
        <taxon>Basidiobolales</taxon>
        <taxon>Basidiobolaceae</taxon>
        <taxon>Basidiobolus</taxon>
    </lineage>
</organism>
<dbReference type="InterPro" id="IPR027417">
    <property type="entry name" value="P-loop_NTPase"/>
</dbReference>
<comment type="caution">
    <text evidence="7">The sequence shown here is derived from an EMBL/GenBank/DDBJ whole genome shotgun (WGS) entry which is preliminary data.</text>
</comment>
<dbReference type="InterPro" id="IPR001609">
    <property type="entry name" value="Myosin_head_motor_dom-like"/>
</dbReference>
<feature type="domain" description="Myosin motor" evidence="6">
    <location>
        <begin position="1"/>
        <end position="253"/>
    </location>
</feature>
<evidence type="ECO:0000256" key="1">
    <source>
        <dbReference type="ARBA" id="ARBA00022741"/>
    </source>
</evidence>
<evidence type="ECO:0000256" key="4">
    <source>
        <dbReference type="PROSITE-ProRule" id="PRU00782"/>
    </source>
</evidence>
<dbReference type="Pfam" id="PF00063">
    <property type="entry name" value="Myosin_head"/>
    <property type="match status" value="1"/>
</dbReference>
<keyword evidence="4" id="KW-0518">Myosin</keyword>
<proteinExistence type="inferred from homology"/>
<evidence type="ECO:0000313" key="8">
    <source>
        <dbReference type="Proteomes" id="UP001479436"/>
    </source>
</evidence>
<name>A0ABR2WG09_9FUNG</name>
<keyword evidence="2" id="KW-0067">ATP-binding</keyword>
<protein>
    <recommendedName>
        <fullName evidence="6">Myosin motor domain-containing protein</fullName>
    </recommendedName>
</protein>
<feature type="region of interest" description="Disordered" evidence="5">
    <location>
        <begin position="112"/>
        <end position="135"/>
    </location>
</feature>
<dbReference type="Proteomes" id="UP001479436">
    <property type="component" value="Unassembled WGS sequence"/>
</dbReference>
<evidence type="ECO:0000256" key="2">
    <source>
        <dbReference type="ARBA" id="ARBA00022840"/>
    </source>
</evidence>
<evidence type="ECO:0000259" key="6">
    <source>
        <dbReference type="PROSITE" id="PS51456"/>
    </source>
</evidence>
<keyword evidence="4" id="KW-0505">Motor protein</keyword>
<keyword evidence="8" id="KW-1185">Reference proteome</keyword>
<gene>
    <name evidence="7" type="ORF">K7432_015582</name>
</gene>
<keyword evidence="3 4" id="KW-0009">Actin-binding</keyword>
<accession>A0ABR2WG09</accession>
<dbReference type="PANTHER" id="PTHR13140:SF706">
    <property type="entry name" value="DILUTE CLASS UNCONVENTIONAL MYOSIN, ISOFORM C"/>
    <property type="match status" value="1"/>
</dbReference>